<dbReference type="Proteomes" id="UP001159405">
    <property type="component" value="Unassembled WGS sequence"/>
</dbReference>
<gene>
    <name evidence="2" type="ORF">PLOB_00013505</name>
</gene>
<protein>
    <submittedName>
        <fullName evidence="2">Uncharacterized protein</fullName>
    </submittedName>
</protein>
<reference evidence="2 3" key="1">
    <citation type="submission" date="2022-05" db="EMBL/GenBank/DDBJ databases">
        <authorList>
            <consortium name="Genoscope - CEA"/>
            <person name="William W."/>
        </authorList>
    </citation>
    <scope>NUCLEOTIDE SEQUENCE [LARGE SCALE GENOMIC DNA]</scope>
</reference>
<comment type="caution">
    <text evidence="2">The sequence shown here is derived from an EMBL/GenBank/DDBJ whole genome shotgun (WGS) entry which is preliminary data.</text>
</comment>
<feature type="region of interest" description="Disordered" evidence="1">
    <location>
        <begin position="107"/>
        <end position="134"/>
    </location>
</feature>
<accession>A0ABN8R0U0</accession>
<sequence>MDVRILVQVENRRKIVRVPTGDLQDLRERVFTEFDGILLPQSKVIFQKWDDEFSDYVDLEEGCYLSDKDKVQVLQEFSLSGPPSTPVAEVIGLSVLFFPQQHCRALTSPGTSSISSAESSKSTISVDTDMSELSDDEAVPQVSQQLKPPQGKLDQGIPIPDGFPSSFKMPQHFDRKVDRALESGEVDNKVRNSVVRTVATCVRAVVNKPTPLMCEYLARKLIQTYPCLRERDPREFLKQAGVKVDNKGKPFQNWAMLKRQFQRKFENMQSGQSDKAEEYPDCSMSGEGSQGSGPTIEVDDTISTERNIKKLKSELTKSKWSTKTVQELLRATFTARRKAMLKVDARNRITKSLQEYRCLSHEVEFEAELLNCLQQTCGISLSMEEMMSSWEKLVDPLINVAQKRKILTSVDEDPDTKEIMALRSLPTIFKLINGATVHDAENHFIFVAEDDASFEAARAKAPSSSPFLMVNPGKQVLLMQSNKESFMELSADCLAKAVVFLVGIYYIFHLEYPGPAKGAFMFLQEHILHDFLSKRPLRYATRLAEMKL</sequence>
<keyword evidence="3" id="KW-1185">Reference proteome</keyword>
<dbReference type="EMBL" id="CALNXK010000177">
    <property type="protein sequence ID" value="CAH3172938.1"/>
    <property type="molecule type" value="Genomic_DNA"/>
</dbReference>
<evidence type="ECO:0000313" key="2">
    <source>
        <dbReference type="EMBL" id="CAH3172938.1"/>
    </source>
</evidence>
<feature type="compositionally biased region" description="Low complexity" evidence="1">
    <location>
        <begin position="107"/>
        <end position="125"/>
    </location>
</feature>
<feature type="region of interest" description="Disordered" evidence="1">
    <location>
        <begin position="268"/>
        <end position="298"/>
    </location>
</feature>
<organism evidence="2 3">
    <name type="scientific">Porites lobata</name>
    <dbReference type="NCBI Taxonomy" id="104759"/>
    <lineage>
        <taxon>Eukaryota</taxon>
        <taxon>Metazoa</taxon>
        <taxon>Cnidaria</taxon>
        <taxon>Anthozoa</taxon>
        <taxon>Hexacorallia</taxon>
        <taxon>Scleractinia</taxon>
        <taxon>Fungiina</taxon>
        <taxon>Poritidae</taxon>
        <taxon>Porites</taxon>
    </lineage>
</organism>
<evidence type="ECO:0000256" key="1">
    <source>
        <dbReference type="SAM" id="MobiDB-lite"/>
    </source>
</evidence>
<evidence type="ECO:0000313" key="3">
    <source>
        <dbReference type="Proteomes" id="UP001159405"/>
    </source>
</evidence>
<dbReference type="PANTHER" id="PTHR31025:SF9">
    <property type="entry name" value="SI:DKEY-286J15.1"/>
    <property type="match status" value="1"/>
</dbReference>
<dbReference type="PANTHER" id="PTHR31025">
    <property type="entry name" value="SI:CH211-196P9.1-RELATED"/>
    <property type="match status" value="1"/>
</dbReference>
<name>A0ABN8R0U0_9CNID</name>
<proteinExistence type="predicted"/>